<keyword evidence="4 7" id="KW-0812">Transmembrane</keyword>
<feature type="transmembrane region" description="Helical" evidence="7">
    <location>
        <begin position="96"/>
        <end position="118"/>
    </location>
</feature>
<keyword evidence="6 7" id="KW-0472">Membrane</keyword>
<evidence type="ECO:0000256" key="7">
    <source>
        <dbReference type="SAM" id="Phobius"/>
    </source>
</evidence>
<keyword evidence="2" id="KW-0813">Transport</keyword>
<evidence type="ECO:0000256" key="5">
    <source>
        <dbReference type="ARBA" id="ARBA00022989"/>
    </source>
</evidence>
<feature type="transmembrane region" description="Helical" evidence="7">
    <location>
        <begin position="138"/>
        <end position="159"/>
    </location>
</feature>
<comment type="caution">
    <text evidence="8">The sequence shown here is derived from an EMBL/GenBank/DDBJ whole genome shotgun (WGS) entry which is preliminary data.</text>
</comment>
<feature type="transmembrane region" description="Helical" evidence="7">
    <location>
        <begin position="53"/>
        <end position="75"/>
    </location>
</feature>
<proteinExistence type="predicted"/>
<dbReference type="GO" id="GO:0042910">
    <property type="term" value="F:xenobiotic transmembrane transporter activity"/>
    <property type="evidence" value="ECO:0007669"/>
    <property type="project" value="InterPro"/>
</dbReference>
<comment type="subcellular location">
    <subcellularLocation>
        <location evidence="1">Cell inner membrane</location>
        <topology evidence="1">Multi-pass membrane protein</topology>
    </subcellularLocation>
</comment>
<gene>
    <name evidence="8" type="ORF">XM47_11630</name>
</gene>
<feature type="transmembrane region" description="Helical" evidence="7">
    <location>
        <begin position="286"/>
        <end position="306"/>
    </location>
</feature>
<keyword evidence="5 7" id="KW-1133">Transmembrane helix</keyword>
<feature type="transmembrane region" description="Helical" evidence="7">
    <location>
        <begin position="391"/>
        <end position="410"/>
    </location>
</feature>
<evidence type="ECO:0000313" key="9">
    <source>
        <dbReference type="Proteomes" id="UP000037600"/>
    </source>
</evidence>
<name>A0A0J8GQB5_9ALTE</name>
<feature type="transmembrane region" description="Helical" evidence="7">
    <location>
        <begin position="27"/>
        <end position="47"/>
    </location>
</feature>
<sequence>MSSANKKNDLLSQPIAPTLKRMTVPMVMGMIALMSFNLIDTFFIGLIGTDELAAISFTFPITFTVISLTIGLSIGTSAVIAKSLGGGNQEIAKTQGISAILLSIILVISLALIGYATIEPLFSLLGSEANTMPFIKQYMQIWYLGAVFLVLPMIGNAILRASGDTKTPGSIMALGGLINAILDPILIFGFGPIEAMGIEGAAIASLISWIITSSTILYLLAVKRGLISFKVKSWSDIKISSLSIVKIGLPAAGANMLTPIAMAILTAIIAQYGHEAVAAFGVGQRLESIACIVILALSMTLPPFISQNYGAEQVDRVVQAYEISIKFVLVWQFGIYLLLAVLAPYIAILFSSETEVQSLIKLFIWTLPLSYGCQGIIILTNSAFNALHKPLTALHLSIARLFIFYVPFAYIGGEIYGVTGLFIGCVIANFCMATASFYRFRKQVQQCGAAS</sequence>
<dbReference type="InterPro" id="IPR002528">
    <property type="entry name" value="MATE_fam"/>
</dbReference>
<dbReference type="PATRIC" id="fig|1513271.3.peg.2369"/>
<evidence type="ECO:0000256" key="1">
    <source>
        <dbReference type="ARBA" id="ARBA00004429"/>
    </source>
</evidence>
<feature type="transmembrane region" description="Helical" evidence="7">
    <location>
        <begin position="202"/>
        <end position="222"/>
    </location>
</feature>
<dbReference type="PANTHER" id="PTHR43549">
    <property type="entry name" value="MULTIDRUG RESISTANCE PROTEIN YPNP-RELATED"/>
    <property type="match status" value="1"/>
</dbReference>
<keyword evidence="3" id="KW-1003">Cell membrane</keyword>
<protein>
    <submittedName>
        <fullName evidence="8">Multidrug transporter MatE</fullName>
    </submittedName>
</protein>
<evidence type="ECO:0000256" key="6">
    <source>
        <dbReference type="ARBA" id="ARBA00023136"/>
    </source>
</evidence>
<feature type="transmembrane region" description="Helical" evidence="7">
    <location>
        <begin position="362"/>
        <end position="384"/>
    </location>
</feature>
<dbReference type="AlphaFoldDB" id="A0A0J8GQB5"/>
<organism evidence="8 9">
    <name type="scientific">Catenovulum maritimum</name>
    <dbReference type="NCBI Taxonomy" id="1513271"/>
    <lineage>
        <taxon>Bacteria</taxon>
        <taxon>Pseudomonadati</taxon>
        <taxon>Pseudomonadota</taxon>
        <taxon>Gammaproteobacteria</taxon>
        <taxon>Alteromonadales</taxon>
        <taxon>Alteromonadaceae</taxon>
        <taxon>Catenovulum</taxon>
    </lineage>
</organism>
<feature type="transmembrane region" description="Helical" evidence="7">
    <location>
        <begin position="327"/>
        <end position="350"/>
    </location>
</feature>
<dbReference type="GO" id="GO:0005886">
    <property type="term" value="C:plasma membrane"/>
    <property type="evidence" value="ECO:0007669"/>
    <property type="project" value="UniProtKB-SubCell"/>
</dbReference>
<dbReference type="InterPro" id="IPR048279">
    <property type="entry name" value="MdtK-like"/>
</dbReference>
<dbReference type="EMBL" id="LAZL01000017">
    <property type="protein sequence ID" value="KMT64960.1"/>
    <property type="molecule type" value="Genomic_DNA"/>
</dbReference>
<dbReference type="Proteomes" id="UP000037600">
    <property type="component" value="Unassembled WGS sequence"/>
</dbReference>
<evidence type="ECO:0000256" key="3">
    <source>
        <dbReference type="ARBA" id="ARBA00022475"/>
    </source>
</evidence>
<feature type="transmembrane region" description="Helical" evidence="7">
    <location>
        <begin position="171"/>
        <end position="190"/>
    </location>
</feature>
<accession>A0A0J8GQB5</accession>
<dbReference type="NCBIfam" id="TIGR00797">
    <property type="entry name" value="matE"/>
    <property type="match status" value="1"/>
</dbReference>
<evidence type="ECO:0000313" key="8">
    <source>
        <dbReference type="EMBL" id="KMT64960.1"/>
    </source>
</evidence>
<evidence type="ECO:0000256" key="2">
    <source>
        <dbReference type="ARBA" id="ARBA00022448"/>
    </source>
</evidence>
<keyword evidence="9" id="KW-1185">Reference proteome</keyword>
<dbReference type="Pfam" id="PF01554">
    <property type="entry name" value="MatE"/>
    <property type="match status" value="2"/>
</dbReference>
<feature type="transmembrane region" description="Helical" evidence="7">
    <location>
        <begin position="416"/>
        <end position="438"/>
    </location>
</feature>
<dbReference type="InterPro" id="IPR052031">
    <property type="entry name" value="Membrane_Transporter-Flippase"/>
</dbReference>
<dbReference type="PANTHER" id="PTHR43549:SF3">
    <property type="entry name" value="MULTIDRUG RESISTANCE PROTEIN YPNP-RELATED"/>
    <property type="match status" value="1"/>
</dbReference>
<dbReference type="STRING" id="1513271.XM47_11630"/>
<reference evidence="8 9" key="1">
    <citation type="submission" date="2015-04" db="EMBL/GenBank/DDBJ databases">
        <title>Draft Genome Sequence of the Novel Agar-Digesting Marine Bacterium Q1.</title>
        <authorList>
            <person name="Li Y."/>
            <person name="Li D."/>
            <person name="Chen G."/>
            <person name="Du Z."/>
        </authorList>
    </citation>
    <scope>NUCLEOTIDE SEQUENCE [LARGE SCALE GENOMIC DNA]</scope>
    <source>
        <strain evidence="8 9">Q1</strain>
    </source>
</reference>
<dbReference type="GO" id="GO:0015297">
    <property type="term" value="F:antiporter activity"/>
    <property type="evidence" value="ECO:0007669"/>
    <property type="project" value="InterPro"/>
</dbReference>
<dbReference type="PIRSF" id="PIRSF006603">
    <property type="entry name" value="DinF"/>
    <property type="match status" value="1"/>
</dbReference>
<evidence type="ECO:0000256" key="4">
    <source>
        <dbReference type="ARBA" id="ARBA00022692"/>
    </source>
</evidence>
<feature type="transmembrane region" description="Helical" evidence="7">
    <location>
        <begin position="243"/>
        <end position="274"/>
    </location>
</feature>